<dbReference type="Pfam" id="PF00106">
    <property type="entry name" value="adh_short"/>
    <property type="match status" value="1"/>
</dbReference>
<dbReference type="InterPro" id="IPR002347">
    <property type="entry name" value="SDR_fam"/>
</dbReference>
<organism evidence="4 5">
    <name type="scientific">Methanimicrococcus hacksteinii</name>
    <dbReference type="NCBI Taxonomy" id="3028293"/>
    <lineage>
        <taxon>Archaea</taxon>
        <taxon>Methanobacteriati</taxon>
        <taxon>Methanobacteriota</taxon>
        <taxon>Stenosarchaea group</taxon>
        <taxon>Methanomicrobia</taxon>
        <taxon>Methanosarcinales</taxon>
        <taxon>Methanosarcinaceae</taxon>
        <taxon>Methanimicrococcus</taxon>
    </lineage>
</organism>
<keyword evidence="2 4" id="KW-0560">Oxidoreductase</keyword>
<dbReference type="PRINTS" id="PR00080">
    <property type="entry name" value="SDRFAMILY"/>
</dbReference>
<evidence type="ECO:0000313" key="5">
    <source>
        <dbReference type="Proteomes" id="UP001272052"/>
    </source>
</evidence>
<dbReference type="InterPro" id="IPR036291">
    <property type="entry name" value="NAD(P)-bd_dom_sf"/>
</dbReference>
<dbReference type="PANTHER" id="PTHR44196:SF2">
    <property type="entry name" value="SHORT-CHAIN DEHYDROGENASE-RELATED"/>
    <property type="match status" value="1"/>
</dbReference>
<reference evidence="4 5" key="1">
    <citation type="submission" date="2023-06" db="EMBL/GenBank/DDBJ databases">
        <title>Genome sequence of Methanimicrococcus sp. At1.</title>
        <authorList>
            <person name="Protasov E."/>
            <person name="Platt K."/>
            <person name="Poehlein A."/>
            <person name="Daniel R."/>
            <person name="Brune A."/>
        </authorList>
    </citation>
    <scope>NUCLEOTIDE SEQUENCE [LARGE SCALE GENOMIC DNA]</scope>
    <source>
        <strain evidence="4 5">At1</strain>
    </source>
</reference>
<dbReference type="PANTHER" id="PTHR44196">
    <property type="entry name" value="DEHYDROGENASE/REDUCTASE SDR FAMILY MEMBER 7B"/>
    <property type="match status" value="1"/>
</dbReference>
<dbReference type="EC" id="1.1.1.276" evidence="4"/>
<evidence type="ECO:0000256" key="2">
    <source>
        <dbReference type="ARBA" id="ARBA00023002"/>
    </source>
</evidence>
<dbReference type="RefSeq" id="WP_318785761.1">
    <property type="nucleotide sequence ID" value="NZ_JAWDKC010000015.1"/>
</dbReference>
<name>A0ABU3VQA0_9EURY</name>
<gene>
    <name evidence="4" type="primary">sdh</name>
    <name evidence="4" type="ORF">MmiAt1_09150</name>
</gene>
<dbReference type="EMBL" id="JAWDKC010000015">
    <property type="protein sequence ID" value="MDV0445341.1"/>
    <property type="molecule type" value="Genomic_DNA"/>
</dbReference>
<evidence type="ECO:0000313" key="4">
    <source>
        <dbReference type="EMBL" id="MDV0445341.1"/>
    </source>
</evidence>
<dbReference type="GO" id="GO:0031132">
    <property type="term" value="F:serine 3-dehydrogenase activity"/>
    <property type="evidence" value="ECO:0007669"/>
    <property type="project" value="UniProtKB-EC"/>
</dbReference>
<proteinExistence type="inferred from homology"/>
<dbReference type="CDD" id="cd05233">
    <property type="entry name" value="SDR_c"/>
    <property type="match status" value="1"/>
</dbReference>
<dbReference type="SUPFAM" id="SSF51735">
    <property type="entry name" value="NAD(P)-binding Rossmann-fold domains"/>
    <property type="match status" value="1"/>
</dbReference>
<protein>
    <submittedName>
        <fullName evidence="4">Serine 3-dehydrogenase</fullName>
        <ecNumber evidence="4">1.1.1.276</ecNumber>
    </submittedName>
</protein>
<comment type="similarity">
    <text evidence="1 3">Belongs to the short-chain dehydrogenases/reductases (SDR) family.</text>
</comment>
<comment type="caution">
    <text evidence="4">The sequence shown here is derived from an EMBL/GenBank/DDBJ whole genome shotgun (WGS) entry which is preliminary data.</text>
</comment>
<dbReference type="Gene3D" id="3.40.50.720">
    <property type="entry name" value="NAD(P)-binding Rossmann-like Domain"/>
    <property type="match status" value="1"/>
</dbReference>
<accession>A0ABU3VQA0</accession>
<dbReference type="Proteomes" id="UP001272052">
    <property type="component" value="Unassembled WGS sequence"/>
</dbReference>
<evidence type="ECO:0000256" key="3">
    <source>
        <dbReference type="RuleBase" id="RU000363"/>
    </source>
</evidence>
<keyword evidence="5" id="KW-1185">Reference proteome</keyword>
<dbReference type="PRINTS" id="PR00081">
    <property type="entry name" value="GDHRDH"/>
</dbReference>
<dbReference type="PIRSF" id="PIRSF000126">
    <property type="entry name" value="11-beta-HSD1"/>
    <property type="match status" value="1"/>
</dbReference>
<sequence>MKQTALITGATGGIGRELSKIFAKNGYDLILTARNEEKLAAFKMELENEYDIFVGIIAKDLTQNDAAKEIFDLIELDDLQIDILVNNAGFGDYGRYDEADWNKQHDMIQVNILALTQLTRLLLPKMLLRENGRILNIASVAAFAPGPYMSVYYASKAFVLSFSEALATELKGKGVTVTAVCPGPTKSGFEEAAGPGTEKLFNSMKNAAAEEVAAFAYQALMKGKVVAVQGFGNKVLVFAERFLPRSVVRKYVYRLQGEG</sequence>
<evidence type="ECO:0000256" key="1">
    <source>
        <dbReference type="ARBA" id="ARBA00006484"/>
    </source>
</evidence>